<name>A0A4R6T665_9BACT</name>
<evidence type="ECO:0000313" key="3">
    <source>
        <dbReference type="Proteomes" id="UP000294535"/>
    </source>
</evidence>
<sequence length="386" mass="42367">MSQLNQIIASLLSDINEAKSKADESSRNLAQSYAADDILRYFPVPKIGIQNLEIELKYAIEAVEEKPVQSSQSQQRLTALMDSFSGQIAKEIRSEVAKVTQSTEIYKKLGSDYPSSSWEVNLSNVLKESLSKLNRLEEDPGKSIRLAEDSMIKSTADFFPVVYKSESIGIIPTDSGNYQIVGLDTNGKVDFSINKVYATDREALSDAKVLTSAISAKKIEVVEAKRDVASKLDLAKLKAGNQEFSIEIESQKVGAVQPKVFFENAFKEKNVVLNAPIRTVPTWVSGRPSLSGVGGANRPTAPEPAANLKEDLTLKQISDAVIKKKLPELELAVSKILDENKITTLKIAVEADKLKQLKPENMATIKFTLTGNDFTLLDDEGQQSII</sequence>
<organism evidence="2 3">
    <name type="scientific">Algoriphagus boseongensis</name>
    <dbReference type="NCBI Taxonomy" id="1442587"/>
    <lineage>
        <taxon>Bacteria</taxon>
        <taxon>Pseudomonadati</taxon>
        <taxon>Bacteroidota</taxon>
        <taxon>Cytophagia</taxon>
        <taxon>Cytophagales</taxon>
        <taxon>Cyclobacteriaceae</taxon>
        <taxon>Algoriphagus</taxon>
    </lineage>
</organism>
<protein>
    <submittedName>
        <fullName evidence="2">Uncharacterized protein</fullName>
    </submittedName>
</protein>
<dbReference type="Proteomes" id="UP000294535">
    <property type="component" value="Unassembled WGS sequence"/>
</dbReference>
<dbReference type="RefSeq" id="WP_133555619.1">
    <property type="nucleotide sequence ID" value="NZ_SNYF01000006.1"/>
</dbReference>
<keyword evidence="3" id="KW-1185">Reference proteome</keyword>
<keyword evidence="1" id="KW-0175">Coiled coil</keyword>
<dbReference type="EMBL" id="SNYF01000006">
    <property type="protein sequence ID" value="TDQ17514.1"/>
    <property type="molecule type" value="Genomic_DNA"/>
</dbReference>
<comment type="caution">
    <text evidence="2">The sequence shown here is derived from an EMBL/GenBank/DDBJ whole genome shotgun (WGS) entry which is preliminary data.</text>
</comment>
<dbReference type="OrthoDB" id="7067605at2"/>
<dbReference type="AlphaFoldDB" id="A0A4R6T665"/>
<gene>
    <name evidence="2" type="ORF">DFQ04_2168</name>
</gene>
<evidence type="ECO:0000256" key="1">
    <source>
        <dbReference type="SAM" id="Coils"/>
    </source>
</evidence>
<feature type="coiled-coil region" evidence="1">
    <location>
        <begin position="1"/>
        <end position="28"/>
    </location>
</feature>
<accession>A0A4R6T665</accession>
<evidence type="ECO:0000313" key="2">
    <source>
        <dbReference type="EMBL" id="TDQ17514.1"/>
    </source>
</evidence>
<reference evidence="2 3" key="1">
    <citation type="submission" date="2019-03" db="EMBL/GenBank/DDBJ databases">
        <title>Genomic Encyclopedia of Type Strains, Phase III (KMG-III): the genomes of soil and plant-associated and newly described type strains.</title>
        <authorList>
            <person name="Whitman W."/>
        </authorList>
    </citation>
    <scope>NUCLEOTIDE SEQUENCE [LARGE SCALE GENOMIC DNA]</scope>
    <source>
        <strain evidence="2 3">CECT 8446</strain>
    </source>
</reference>
<proteinExistence type="predicted"/>